<sequence length="137" mass="15440">MTAPKSESSKAAATDPSITHSNLVLLILNVSVVFFAGFLYLIIFHYEIEEELKRSILINTALSFVGFFITLLLIPVGSRNLLQRNMFGYDINKKKGTPQGSVRVLEPSISDEAPEQDYRERSQRAEFVQQLVLSTIF</sequence>
<dbReference type="AlphaFoldDB" id="A0A9Q0QVB5"/>
<evidence type="ECO:0000256" key="1">
    <source>
        <dbReference type="SAM" id="Phobius"/>
    </source>
</evidence>
<dbReference type="OrthoDB" id="10262326at2759"/>
<evidence type="ECO:0000313" key="2">
    <source>
        <dbReference type="EMBL" id="KAJ4973152.1"/>
    </source>
</evidence>
<name>A0A9Q0QVB5_9MAGN</name>
<dbReference type="EMBL" id="JAMYWD010000004">
    <property type="protein sequence ID" value="KAJ4973152.1"/>
    <property type="molecule type" value="Genomic_DNA"/>
</dbReference>
<reference evidence="2" key="1">
    <citation type="journal article" date="2023" name="Plant J.">
        <title>The genome of the king protea, Protea cynaroides.</title>
        <authorList>
            <person name="Chang J."/>
            <person name="Duong T.A."/>
            <person name="Schoeman C."/>
            <person name="Ma X."/>
            <person name="Roodt D."/>
            <person name="Barker N."/>
            <person name="Li Z."/>
            <person name="Van de Peer Y."/>
            <person name="Mizrachi E."/>
        </authorList>
    </citation>
    <scope>NUCLEOTIDE SEQUENCE</scope>
    <source>
        <tissue evidence="2">Young leaves</tissue>
    </source>
</reference>
<gene>
    <name evidence="2" type="ORF">NE237_006326</name>
</gene>
<keyword evidence="1" id="KW-0472">Membrane</keyword>
<keyword evidence="1" id="KW-0812">Transmembrane</keyword>
<proteinExistence type="predicted"/>
<keyword evidence="3" id="KW-1185">Reference proteome</keyword>
<evidence type="ECO:0000313" key="3">
    <source>
        <dbReference type="Proteomes" id="UP001141806"/>
    </source>
</evidence>
<organism evidence="2 3">
    <name type="scientific">Protea cynaroides</name>
    <dbReference type="NCBI Taxonomy" id="273540"/>
    <lineage>
        <taxon>Eukaryota</taxon>
        <taxon>Viridiplantae</taxon>
        <taxon>Streptophyta</taxon>
        <taxon>Embryophyta</taxon>
        <taxon>Tracheophyta</taxon>
        <taxon>Spermatophyta</taxon>
        <taxon>Magnoliopsida</taxon>
        <taxon>Proteales</taxon>
        <taxon>Proteaceae</taxon>
        <taxon>Protea</taxon>
    </lineage>
</organism>
<dbReference type="Proteomes" id="UP001141806">
    <property type="component" value="Unassembled WGS sequence"/>
</dbReference>
<protein>
    <submittedName>
        <fullName evidence="2">Uncharacterized protein</fullName>
    </submittedName>
</protein>
<feature type="transmembrane region" description="Helical" evidence="1">
    <location>
        <begin position="56"/>
        <end position="76"/>
    </location>
</feature>
<keyword evidence="1" id="KW-1133">Transmembrane helix</keyword>
<comment type="caution">
    <text evidence="2">The sequence shown here is derived from an EMBL/GenBank/DDBJ whole genome shotgun (WGS) entry which is preliminary data.</text>
</comment>
<accession>A0A9Q0QVB5</accession>
<feature type="transmembrane region" description="Helical" evidence="1">
    <location>
        <begin position="23"/>
        <end position="44"/>
    </location>
</feature>